<dbReference type="Proteomes" id="UP000606274">
    <property type="component" value="Unassembled WGS sequence"/>
</dbReference>
<keyword evidence="4" id="KW-0732">Signal</keyword>
<dbReference type="SUPFAM" id="SSF56487">
    <property type="entry name" value="SRCR-like"/>
    <property type="match status" value="1"/>
</dbReference>
<dbReference type="Pfam" id="PF00530">
    <property type="entry name" value="SRCR"/>
    <property type="match status" value="1"/>
</dbReference>
<dbReference type="SUPFAM" id="SSF48726">
    <property type="entry name" value="Immunoglobulin"/>
    <property type="match status" value="1"/>
</dbReference>
<dbReference type="GO" id="GO:0016020">
    <property type="term" value="C:membrane"/>
    <property type="evidence" value="ECO:0007669"/>
    <property type="project" value="InterPro"/>
</dbReference>
<feature type="transmembrane region" description="Helical" evidence="3">
    <location>
        <begin position="442"/>
        <end position="463"/>
    </location>
</feature>
<evidence type="ECO:0000313" key="7">
    <source>
        <dbReference type="Proteomes" id="UP000606274"/>
    </source>
</evidence>
<protein>
    <recommendedName>
        <fullName evidence="5">SRCR domain-containing protein</fullName>
    </recommendedName>
</protein>
<comment type="caution">
    <text evidence="6">The sequence shown here is derived from an EMBL/GenBank/DDBJ whole genome shotgun (WGS) entry which is preliminary data.</text>
</comment>
<evidence type="ECO:0000256" key="1">
    <source>
        <dbReference type="ARBA" id="ARBA00023157"/>
    </source>
</evidence>
<keyword evidence="3" id="KW-0812">Transmembrane</keyword>
<evidence type="ECO:0000256" key="4">
    <source>
        <dbReference type="SAM" id="SignalP"/>
    </source>
</evidence>
<dbReference type="SMART" id="SM00202">
    <property type="entry name" value="SR"/>
    <property type="match status" value="1"/>
</dbReference>
<organism evidence="6 7">
    <name type="scientific">Silurus meridionalis</name>
    <name type="common">Southern catfish</name>
    <name type="synonym">Silurus soldatovi meridionalis</name>
    <dbReference type="NCBI Taxonomy" id="175797"/>
    <lineage>
        <taxon>Eukaryota</taxon>
        <taxon>Metazoa</taxon>
        <taxon>Chordata</taxon>
        <taxon>Craniata</taxon>
        <taxon>Vertebrata</taxon>
        <taxon>Euteleostomi</taxon>
        <taxon>Actinopterygii</taxon>
        <taxon>Neopterygii</taxon>
        <taxon>Teleostei</taxon>
        <taxon>Ostariophysi</taxon>
        <taxon>Siluriformes</taxon>
        <taxon>Siluridae</taxon>
        <taxon>Silurus</taxon>
    </lineage>
</organism>
<feature type="disulfide bond" evidence="2">
    <location>
        <begin position="306"/>
        <end position="316"/>
    </location>
</feature>
<proteinExistence type="predicted"/>
<keyword evidence="1 2" id="KW-1015">Disulfide bond</keyword>
<evidence type="ECO:0000313" key="6">
    <source>
        <dbReference type="EMBL" id="KAF7711979.1"/>
    </source>
</evidence>
<sequence>MALLKLTVLCSVVCVAVFDVRLVESQKLLPAPTLVFDSSVNQSAIKLYEAVKVLCTIPDRARKPAEVHLSFSNAINESFLSFTLWSYTTVIFTLGIKPEHETSFVCWYTDTQSKEKSEISSPINIVVSALSAPLAFLIPPVFPAGVDYKMQCETPLDGYINTTLSIYDRHIPDRAGNESFKYLTSAALNPGACCTRISRTNARGTLEYLCEMKVFFNGRTLISRSKPISDRPDELSVFLANTDTGTCHGTAHLKVRDEWRPLCFSSKFPVIASVANVVCRDLGCGHALDYNSFKNKDYNAVGTPNCTGTEKKVAECPVLSPGFCDKGTLQVICSVAFPAPKLKLEKHEVAPRVYVKTEETVTIECVFQSEIHDFASIVLIRNKQEIYSSRALPGYTLSWLLRAPVTEGEYACYIRAQLSSSYRTETSNIIGIYIYDPPPPGVVAAGVITTIMGLIILTLLCICGGKK</sequence>
<dbReference type="InterPro" id="IPR036772">
    <property type="entry name" value="SRCR-like_dom_sf"/>
</dbReference>
<name>A0A8T0BY23_SILME</name>
<keyword evidence="3" id="KW-1133">Transmembrane helix</keyword>
<accession>A0A8T0BY23</accession>
<evidence type="ECO:0000256" key="3">
    <source>
        <dbReference type="SAM" id="Phobius"/>
    </source>
</evidence>
<dbReference type="InterPro" id="IPR036179">
    <property type="entry name" value="Ig-like_dom_sf"/>
</dbReference>
<dbReference type="PROSITE" id="PS50287">
    <property type="entry name" value="SRCR_2"/>
    <property type="match status" value="1"/>
</dbReference>
<keyword evidence="7" id="KW-1185">Reference proteome</keyword>
<feature type="signal peptide" evidence="4">
    <location>
        <begin position="1"/>
        <end position="25"/>
    </location>
</feature>
<dbReference type="Gene3D" id="3.10.250.10">
    <property type="entry name" value="SRCR-like domain"/>
    <property type="match status" value="1"/>
</dbReference>
<dbReference type="EMBL" id="JABFDY010000001">
    <property type="protein sequence ID" value="KAF7711979.1"/>
    <property type="molecule type" value="Genomic_DNA"/>
</dbReference>
<keyword evidence="3" id="KW-0472">Membrane</keyword>
<evidence type="ECO:0000259" key="5">
    <source>
        <dbReference type="PROSITE" id="PS50287"/>
    </source>
</evidence>
<dbReference type="InterPro" id="IPR001190">
    <property type="entry name" value="SRCR"/>
</dbReference>
<gene>
    <name evidence="6" type="ORF">HF521_000990</name>
</gene>
<feature type="chain" id="PRO_5035795203" description="SRCR domain-containing protein" evidence="4">
    <location>
        <begin position="26"/>
        <end position="467"/>
    </location>
</feature>
<dbReference type="AlphaFoldDB" id="A0A8T0BY23"/>
<feature type="domain" description="SRCR" evidence="5">
    <location>
        <begin position="237"/>
        <end position="334"/>
    </location>
</feature>
<reference evidence="6" key="1">
    <citation type="submission" date="2020-08" db="EMBL/GenBank/DDBJ databases">
        <title>Chromosome-level assembly of Southern catfish (Silurus meridionalis) provides insights into visual adaptation to the nocturnal and benthic lifestyles.</title>
        <authorList>
            <person name="Zhang Y."/>
            <person name="Wang D."/>
            <person name="Peng Z."/>
        </authorList>
    </citation>
    <scope>NUCLEOTIDE SEQUENCE</scope>
    <source>
        <strain evidence="6">SWU-2019-XX</strain>
        <tissue evidence="6">Muscle</tissue>
    </source>
</reference>
<comment type="caution">
    <text evidence="2">Lacks conserved residue(s) required for the propagation of feature annotation.</text>
</comment>
<evidence type="ECO:0000256" key="2">
    <source>
        <dbReference type="PROSITE-ProRule" id="PRU00196"/>
    </source>
</evidence>